<accession>A0ABT2GLZ5</accession>
<evidence type="ECO:0000313" key="1">
    <source>
        <dbReference type="EMBL" id="MCS5717234.1"/>
    </source>
</evidence>
<dbReference type="RefSeq" id="WP_259505334.1">
    <property type="nucleotide sequence ID" value="NZ_JANLCM010000001.1"/>
</dbReference>
<dbReference type="Proteomes" id="UP001165584">
    <property type="component" value="Unassembled WGS sequence"/>
</dbReference>
<reference evidence="1" key="1">
    <citation type="submission" date="2022-08" db="EMBL/GenBank/DDBJ databases">
        <authorList>
            <person name="Deng Y."/>
            <person name="Han X.-F."/>
            <person name="Zhang Y.-Q."/>
        </authorList>
    </citation>
    <scope>NUCLEOTIDE SEQUENCE</scope>
    <source>
        <strain evidence="1">CPCC 205763</strain>
    </source>
</reference>
<comment type="caution">
    <text evidence="1">The sequence shown here is derived from an EMBL/GenBank/DDBJ whole genome shotgun (WGS) entry which is preliminary data.</text>
</comment>
<proteinExistence type="predicted"/>
<dbReference type="InterPro" id="IPR036291">
    <property type="entry name" value="NAD(P)-bd_dom_sf"/>
</dbReference>
<dbReference type="SUPFAM" id="SSF51735">
    <property type="entry name" value="NAD(P)-binding Rossmann-fold domains"/>
    <property type="match status" value="1"/>
</dbReference>
<keyword evidence="2" id="KW-1185">Reference proteome</keyword>
<gene>
    <name evidence="1" type="ORF">N1027_03685</name>
</gene>
<dbReference type="EMBL" id="JANLCM010000001">
    <property type="protein sequence ID" value="MCS5717234.1"/>
    <property type="molecule type" value="Genomic_DNA"/>
</dbReference>
<evidence type="ECO:0000313" key="2">
    <source>
        <dbReference type="Proteomes" id="UP001165584"/>
    </source>
</evidence>
<dbReference type="Gene3D" id="3.40.50.720">
    <property type="entry name" value="NAD(P)-binding Rossmann-like Domain"/>
    <property type="match status" value="1"/>
</dbReference>
<protein>
    <submittedName>
        <fullName evidence="1">NmrA family transcriptional regulator</fullName>
    </submittedName>
</protein>
<organism evidence="1 2">
    <name type="scientific">Herbiconiux aconitum</name>
    <dbReference type="NCBI Taxonomy" id="2970913"/>
    <lineage>
        <taxon>Bacteria</taxon>
        <taxon>Bacillati</taxon>
        <taxon>Actinomycetota</taxon>
        <taxon>Actinomycetes</taxon>
        <taxon>Micrococcales</taxon>
        <taxon>Microbacteriaceae</taxon>
        <taxon>Herbiconiux</taxon>
    </lineage>
</organism>
<sequence>MSKIVVVGGTGLIGAKTVALLQAGGHEGVAAARATGVNSYTGDGLADALEGAQTVVDTSNSSYTDEAGALDFFETSTLNLLSYGAAAGVANHVALSVVGTERLAATEGGYFRAKHAQERLIRESGRAFTIVHGTQFFEFIGSIADAAVDGDRVRVAEAFIRPMAADDVAAAVVRAALAAPVGGIVENAGPEEGQLDGFVRRRLAFANDPREVAADPLAAYFGSRLGARDLLPGRDATLATTDFDTWSRAALVH</sequence>
<name>A0ABT2GLZ5_9MICO</name>